<dbReference type="RefSeq" id="WP_390308131.1">
    <property type="nucleotide sequence ID" value="NZ_JBHRRZ010000040.1"/>
</dbReference>
<dbReference type="InterPro" id="IPR003488">
    <property type="entry name" value="DprA"/>
</dbReference>
<evidence type="ECO:0000313" key="4">
    <source>
        <dbReference type="Proteomes" id="UP001595387"/>
    </source>
</evidence>
<evidence type="ECO:0000256" key="1">
    <source>
        <dbReference type="ARBA" id="ARBA00006525"/>
    </source>
</evidence>
<dbReference type="Pfam" id="PF02481">
    <property type="entry name" value="DNA_processg_A"/>
    <property type="match status" value="1"/>
</dbReference>
<dbReference type="InterPro" id="IPR057666">
    <property type="entry name" value="DrpA_SLOG"/>
</dbReference>
<proteinExistence type="inferred from homology"/>
<gene>
    <name evidence="3" type="primary">dprA</name>
    <name evidence="3" type="ORF">ACFODW_17505</name>
</gene>
<reference evidence="4" key="1">
    <citation type="journal article" date="2019" name="Int. J. Syst. Evol. Microbiol.">
        <title>The Global Catalogue of Microorganisms (GCM) 10K type strain sequencing project: providing services to taxonomists for standard genome sequencing and annotation.</title>
        <authorList>
            <consortium name="The Broad Institute Genomics Platform"/>
            <consortium name="The Broad Institute Genome Sequencing Center for Infectious Disease"/>
            <person name="Wu L."/>
            <person name="Ma J."/>
        </authorList>
    </citation>
    <scope>NUCLEOTIDE SEQUENCE [LARGE SCALE GENOMIC DNA]</scope>
    <source>
        <strain evidence="4">KCTC 13193</strain>
    </source>
</reference>
<dbReference type="PANTHER" id="PTHR43022:SF1">
    <property type="entry name" value="PROTEIN SMF"/>
    <property type="match status" value="1"/>
</dbReference>
<organism evidence="3 4">
    <name type="scientific">Virgibacillus sediminis</name>
    <dbReference type="NCBI Taxonomy" id="202260"/>
    <lineage>
        <taxon>Bacteria</taxon>
        <taxon>Bacillati</taxon>
        <taxon>Bacillota</taxon>
        <taxon>Bacilli</taxon>
        <taxon>Bacillales</taxon>
        <taxon>Bacillaceae</taxon>
        <taxon>Virgibacillus</taxon>
    </lineage>
</organism>
<dbReference type="PANTHER" id="PTHR43022">
    <property type="entry name" value="PROTEIN SMF"/>
    <property type="match status" value="1"/>
</dbReference>
<dbReference type="EMBL" id="JBHRRZ010000040">
    <property type="protein sequence ID" value="MFC2950122.1"/>
    <property type="molecule type" value="Genomic_DNA"/>
</dbReference>
<evidence type="ECO:0000259" key="2">
    <source>
        <dbReference type="Pfam" id="PF02481"/>
    </source>
</evidence>
<feature type="domain" description="Smf/DprA SLOG" evidence="2">
    <location>
        <begin position="78"/>
        <end position="288"/>
    </location>
</feature>
<dbReference type="SUPFAM" id="SSF102405">
    <property type="entry name" value="MCP/YpsA-like"/>
    <property type="match status" value="1"/>
</dbReference>
<comment type="similarity">
    <text evidence="1">Belongs to the DprA/Smf family.</text>
</comment>
<protein>
    <submittedName>
        <fullName evidence="3">DNA-processing protein DprA</fullName>
    </submittedName>
</protein>
<dbReference type="Gene3D" id="3.40.50.450">
    <property type="match status" value="1"/>
</dbReference>
<sequence length="298" mass="33623">MKQFRKKLIVLHRCKGITRKTIRMILKKDPSLNLLPTLSPQEISNTFPLTQPRAAQLHRDYHNEQLWQQVESDDRHYQIITIVDEIYPPMIKPIKDQPLVLYALGNVELLKHHPSLSIIGTRNPTEEAAAKMKFIIPPLLEKDCLIVSGMAKGIDSYAHRLALYNGGKTIAVLGSGFLHIYPRQNEILFKQIAEKGLLLSEYPPHTPPSKFHFPERNRIISGLSYGTLVIEATERSGTLITVGQALDQGREVYAMPGSPLHPQSSGCNRMIQDGAKLVMEPNDILEDWETLGKNLSNL</sequence>
<name>A0ABV7AAF8_9BACI</name>
<dbReference type="Proteomes" id="UP001595387">
    <property type="component" value="Unassembled WGS sequence"/>
</dbReference>
<keyword evidence="4" id="KW-1185">Reference proteome</keyword>
<dbReference type="NCBIfam" id="TIGR00732">
    <property type="entry name" value="dprA"/>
    <property type="match status" value="1"/>
</dbReference>
<accession>A0ABV7AAF8</accession>
<comment type="caution">
    <text evidence="3">The sequence shown here is derived from an EMBL/GenBank/DDBJ whole genome shotgun (WGS) entry which is preliminary data.</text>
</comment>
<evidence type="ECO:0000313" key="3">
    <source>
        <dbReference type="EMBL" id="MFC2950122.1"/>
    </source>
</evidence>